<dbReference type="EMBL" id="JAGIOB010000001">
    <property type="protein sequence ID" value="MBP2418831.1"/>
    <property type="molecule type" value="Genomic_DNA"/>
</dbReference>
<comment type="caution">
    <text evidence="5">The sequence shown here is derived from an EMBL/GenBank/DDBJ whole genome shotgun (WGS) entry which is preliminary data.</text>
</comment>
<keyword evidence="5" id="KW-0762">Sugar transport</keyword>
<dbReference type="InterPro" id="IPR006059">
    <property type="entry name" value="SBP"/>
</dbReference>
<dbReference type="Proteomes" id="UP000758168">
    <property type="component" value="Unassembled WGS sequence"/>
</dbReference>
<keyword evidence="3 4" id="KW-0732">Signal</keyword>
<evidence type="ECO:0000256" key="4">
    <source>
        <dbReference type="SAM" id="SignalP"/>
    </source>
</evidence>
<accession>A0ABS4ZCR2</accession>
<reference evidence="5 6" key="1">
    <citation type="submission" date="2021-03" db="EMBL/GenBank/DDBJ databases">
        <title>Sequencing the genomes of 1000 actinobacteria strains.</title>
        <authorList>
            <person name="Klenk H.-P."/>
        </authorList>
    </citation>
    <scope>NUCLEOTIDE SEQUENCE [LARGE SCALE GENOMIC DNA]</scope>
    <source>
        <strain evidence="5 6">DSM 12936</strain>
    </source>
</reference>
<dbReference type="Gene3D" id="3.40.190.10">
    <property type="entry name" value="Periplasmic binding protein-like II"/>
    <property type="match status" value="2"/>
</dbReference>
<gene>
    <name evidence="5" type="ORF">JOF54_003753</name>
</gene>
<evidence type="ECO:0000313" key="6">
    <source>
        <dbReference type="Proteomes" id="UP000758168"/>
    </source>
</evidence>
<comment type="similarity">
    <text evidence="1">Belongs to the bacterial solute-binding protein 1 family.</text>
</comment>
<dbReference type="RefSeq" id="WP_210058660.1">
    <property type="nucleotide sequence ID" value="NZ_BAAAMH010000007.1"/>
</dbReference>
<dbReference type="Pfam" id="PF01547">
    <property type="entry name" value="SBP_bac_1"/>
    <property type="match status" value="1"/>
</dbReference>
<feature type="signal peptide" evidence="4">
    <location>
        <begin position="1"/>
        <end position="25"/>
    </location>
</feature>
<sequence>MPRRTHVLRALAGLAALGLALTACGGGGDAPSVSEAQTKKGPITIWYSNNEQEVAWGKSMVQAWNTAHPDEQVEGQEIPAGKSSEEVIGAAITAGTAPCLVFNTAPSAVGQFQRQGGLVNLASFPDGASYISERSGATADQYKAADGGFYQLPWKSNPVMIFYNKELFAKAGLDAEKPELATYDQFLAAAKKIKDSGAANYAIYPAPTSEFYQTQFDFMPLYAAASGGKSLVADGKATFTDQAGIDVATFWRDLYAGGYAGQETYQGDSFADGKAAMAIVGPWAVAVYKGKVEWGSVPVPTKAGTAADQTYTFSDAKNVGLFSACQNQGTAWEVLKFATSTEQDQALLEETGQMPLRTDLQSAFPDYFAKNPAYQQFGSQAARTVEVPAGPKTVEMLQDFRDQWTKAVITGDGDVTAALQTAADQINALAGER</sequence>
<dbReference type="PROSITE" id="PS51257">
    <property type="entry name" value="PROKAR_LIPOPROTEIN"/>
    <property type="match status" value="1"/>
</dbReference>
<protein>
    <submittedName>
        <fullName evidence="5">Multiple sugar transport system substrate-binding protein</fullName>
    </submittedName>
</protein>
<evidence type="ECO:0000313" key="5">
    <source>
        <dbReference type="EMBL" id="MBP2418831.1"/>
    </source>
</evidence>
<evidence type="ECO:0000256" key="3">
    <source>
        <dbReference type="ARBA" id="ARBA00022729"/>
    </source>
</evidence>
<evidence type="ECO:0000256" key="1">
    <source>
        <dbReference type="ARBA" id="ARBA00008520"/>
    </source>
</evidence>
<name>A0ABS4ZCR2_9ACTN</name>
<dbReference type="PANTHER" id="PTHR30061:SF50">
    <property type="entry name" value="MALTOSE_MALTODEXTRIN-BINDING PERIPLASMIC PROTEIN"/>
    <property type="match status" value="1"/>
</dbReference>
<dbReference type="PANTHER" id="PTHR30061">
    <property type="entry name" value="MALTOSE-BINDING PERIPLASMIC PROTEIN"/>
    <property type="match status" value="1"/>
</dbReference>
<dbReference type="CDD" id="cd13585">
    <property type="entry name" value="PBP2_TMBP_like"/>
    <property type="match status" value="1"/>
</dbReference>
<feature type="chain" id="PRO_5045290192" evidence="4">
    <location>
        <begin position="26"/>
        <end position="433"/>
    </location>
</feature>
<keyword evidence="6" id="KW-1185">Reference proteome</keyword>
<proteinExistence type="inferred from homology"/>
<organism evidence="5 6">
    <name type="scientific">Microlunatus capsulatus</name>
    <dbReference type="NCBI Taxonomy" id="99117"/>
    <lineage>
        <taxon>Bacteria</taxon>
        <taxon>Bacillati</taxon>
        <taxon>Actinomycetota</taxon>
        <taxon>Actinomycetes</taxon>
        <taxon>Propionibacteriales</taxon>
        <taxon>Propionibacteriaceae</taxon>
        <taxon>Microlunatus</taxon>
    </lineage>
</organism>
<keyword evidence="2" id="KW-0813">Transport</keyword>
<evidence type="ECO:0000256" key="2">
    <source>
        <dbReference type="ARBA" id="ARBA00022448"/>
    </source>
</evidence>
<dbReference type="SUPFAM" id="SSF53850">
    <property type="entry name" value="Periplasmic binding protein-like II"/>
    <property type="match status" value="1"/>
</dbReference>